<evidence type="ECO:0000313" key="2">
    <source>
        <dbReference type="EMBL" id="PCJ03805.1"/>
    </source>
</evidence>
<feature type="transmembrane region" description="Helical" evidence="1">
    <location>
        <begin position="12"/>
        <end position="34"/>
    </location>
</feature>
<dbReference type="InterPro" id="IPR025495">
    <property type="entry name" value="DUF4386"/>
</dbReference>
<sequence>MNNIKNFARATGFVYLLLVPLGIYGIMYVPSLVIKGDVTTTISNLLANESLIRWSMAVALVIQLIHFALVIMLYKLLKPVSETIARIMVLLVMVGIPIAMLNEFTFGGALLALHSLTPSETLVSTLLSMHEYGINIVQIFWGLWLFPLGYLIYKSDFLPKLIGITLMIGCFGYVIDSFTFIIDPTIEFKLAIYLFFGELLITLWLLIKGVNAEKWHTQTPLEYASK</sequence>
<organism evidence="2">
    <name type="scientific">OCS116 cluster bacterium</name>
    <dbReference type="NCBI Taxonomy" id="2030921"/>
    <lineage>
        <taxon>Bacteria</taxon>
        <taxon>Pseudomonadati</taxon>
        <taxon>Pseudomonadota</taxon>
        <taxon>Alphaproteobacteria</taxon>
        <taxon>OCS116 cluster</taxon>
    </lineage>
</organism>
<evidence type="ECO:0000256" key="1">
    <source>
        <dbReference type="SAM" id="Phobius"/>
    </source>
</evidence>
<keyword evidence="1" id="KW-0472">Membrane</keyword>
<proteinExistence type="predicted"/>
<feature type="transmembrane region" description="Helical" evidence="1">
    <location>
        <begin position="54"/>
        <end position="77"/>
    </location>
</feature>
<accession>A0A2A4Z9Z7</accession>
<evidence type="ECO:0008006" key="3">
    <source>
        <dbReference type="Google" id="ProtNLM"/>
    </source>
</evidence>
<reference evidence="2" key="2">
    <citation type="journal article" date="2018" name="ISME J.">
        <title>A dynamic microbial community with high functional redundancy inhabits the cold, oxic subseafloor aquifer.</title>
        <authorList>
            <person name="Tully B.J."/>
            <person name="Wheat C.G."/>
            <person name="Glazer B.T."/>
            <person name="Huber J.A."/>
        </authorList>
    </citation>
    <scope>NUCLEOTIDE SEQUENCE</scope>
    <source>
        <strain evidence="2">NORP83</strain>
    </source>
</reference>
<dbReference type="Pfam" id="PF14329">
    <property type="entry name" value="DUF4386"/>
    <property type="match status" value="1"/>
</dbReference>
<feature type="transmembrane region" description="Helical" evidence="1">
    <location>
        <begin position="188"/>
        <end position="207"/>
    </location>
</feature>
<dbReference type="EMBL" id="NVUS01000001">
    <property type="protein sequence ID" value="PCJ03805.1"/>
    <property type="molecule type" value="Genomic_DNA"/>
</dbReference>
<gene>
    <name evidence="2" type="ORF">COB13_00815</name>
</gene>
<dbReference type="AlphaFoldDB" id="A0A2A4Z9Z7"/>
<comment type="caution">
    <text evidence="2">The sequence shown here is derived from an EMBL/GenBank/DDBJ whole genome shotgun (WGS) entry which is preliminary data.</text>
</comment>
<protein>
    <recommendedName>
        <fullName evidence="3">DUF4386 domain-containing protein</fullName>
    </recommendedName>
</protein>
<feature type="transmembrane region" description="Helical" evidence="1">
    <location>
        <begin position="132"/>
        <end position="153"/>
    </location>
</feature>
<reference key="1">
    <citation type="submission" date="2017-08" db="EMBL/GenBank/DDBJ databases">
        <title>A dynamic microbial community with high functional redundancy inhabits the cold, oxic subseafloor aquifer.</title>
        <authorList>
            <person name="Tully B.J."/>
            <person name="Wheat C.G."/>
            <person name="Glazer B.T."/>
            <person name="Huber J.A."/>
        </authorList>
    </citation>
    <scope>NUCLEOTIDE SEQUENCE [LARGE SCALE GENOMIC DNA]</scope>
</reference>
<keyword evidence="1" id="KW-1133">Transmembrane helix</keyword>
<feature type="transmembrane region" description="Helical" evidence="1">
    <location>
        <begin position="160"/>
        <end position="182"/>
    </location>
</feature>
<feature type="transmembrane region" description="Helical" evidence="1">
    <location>
        <begin position="89"/>
        <end position="112"/>
    </location>
</feature>
<name>A0A2A4Z9Z7_9PROT</name>
<keyword evidence="1" id="KW-0812">Transmembrane</keyword>